<organism evidence="1 2">
    <name type="scientific">Coleophoma cylindrospora</name>
    <dbReference type="NCBI Taxonomy" id="1849047"/>
    <lineage>
        <taxon>Eukaryota</taxon>
        <taxon>Fungi</taxon>
        <taxon>Dikarya</taxon>
        <taxon>Ascomycota</taxon>
        <taxon>Pezizomycotina</taxon>
        <taxon>Leotiomycetes</taxon>
        <taxon>Helotiales</taxon>
        <taxon>Dermateaceae</taxon>
        <taxon>Coleophoma</taxon>
    </lineage>
</organism>
<dbReference type="AlphaFoldDB" id="A0A3D8RG68"/>
<name>A0A3D8RG68_9HELO</name>
<reference evidence="1 2" key="1">
    <citation type="journal article" date="2018" name="IMA Fungus">
        <title>IMA Genome-F 9: Draft genome sequence of Annulohypoxylon stygium, Aspergillus mulundensis, Berkeleyomyces basicola (syn. Thielaviopsis basicola), Ceratocystis smalleyi, two Cercospora beticola strains, Coleophoma cylindrospora, Fusarium fracticaudum, Phialophora cf. hyalina, and Morchella septimelata.</title>
        <authorList>
            <person name="Wingfield B.D."/>
            <person name="Bills G.F."/>
            <person name="Dong Y."/>
            <person name="Huang W."/>
            <person name="Nel W.J."/>
            <person name="Swalarsk-Parry B.S."/>
            <person name="Vaghefi N."/>
            <person name="Wilken P.M."/>
            <person name="An Z."/>
            <person name="de Beer Z.W."/>
            <person name="De Vos L."/>
            <person name="Chen L."/>
            <person name="Duong T.A."/>
            <person name="Gao Y."/>
            <person name="Hammerbacher A."/>
            <person name="Kikkert J.R."/>
            <person name="Li Y."/>
            <person name="Li H."/>
            <person name="Li K."/>
            <person name="Li Q."/>
            <person name="Liu X."/>
            <person name="Ma X."/>
            <person name="Naidoo K."/>
            <person name="Pethybridge S.J."/>
            <person name="Sun J."/>
            <person name="Steenkamp E.T."/>
            <person name="van der Nest M.A."/>
            <person name="van Wyk S."/>
            <person name="Wingfield M.J."/>
            <person name="Xiong C."/>
            <person name="Yue Q."/>
            <person name="Zhang X."/>
        </authorList>
    </citation>
    <scope>NUCLEOTIDE SEQUENCE [LARGE SCALE GENOMIC DNA]</scope>
    <source>
        <strain evidence="1 2">BP6252</strain>
    </source>
</reference>
<protein>
    <submittedName>
        <fullName evidence="1">Uncharacterized protein</fullName>
    </submittedName>
</protein>
<evidence type="ECO:0000313" key="1">
    <source>
        <dbReference type="EMBL" id="RDW72864.1"/>
    </source>
</evidence>
<gene>
    <name evidence="1" type="ORF">BP6252_06771</name>
</gene>
<comment type="caution">
    <text evidence="1">The sequence shown here is derived from an EMBL/GenBank/DDBJ whole genome shotgun (WGS) entry which is preliminary data.</text>
</comment>
<sequence length="95" mass="10770">MEWEMVEVDIRLMQSSGSAALTYSIFESNVRDLKVWLAEKRLSESWKPDNTEAASHTILRAYTASLAIEFNINKKLQLRLQDNLSGKTTIVPNGV</sequence>
<keyword evidence="2" id="KW-1185">Reference proteome</keyword>
<accession>A0A3D8RG68</accession>
<evidence type="ECO:0000313" key="2">
    <source>
        <dbReference type="Proteomes" id="UP000256645"/>
    </source>
</evidence>
<dbReference type="EMBL" id="PDLM01000007">
    <property type="protein sequence ID" value="RDW72864.1"/>
    <property type="molecule type" value="Genomic_DNA"/>
</dbReference>
<proteinExistence type="predicted"/>
<dbReference type="Proteomes" id="UP000256645">
    <property type="component" value="Unassembled WGS sequence"/>
</dbReference>